<comment type="subcellular location">
    <subcellularLocation>
        <location evidence="1">Cell membrane</location>
        <topology evidence="1">Multi-pass membrane protein</topology>
    </subcellularLocation>
</comment>
<dbReference type="PANTHER" id="PTHR30472:SF67">
    <property type="entry name" value="PERMEASE OF ABC TRANSPORTER-RELATED"/>
    <property type="match status" value="1"/>
</dbReference>
<keyword evidence="6 8" id="KW-1133">Transmembrane helix</keyword>
<evidence type="ECO:0000256" key="7">
    <source>
        <dbReference type="ARBA" id="ARBA00023136"/>
    </source>
</evidence>
<evidence type="ECO:0000256" key="3">
    <source>
        <dbReference type="ARBA" id="ARBA00022448"/>
    </source>
</evidence>
<proteinExistence type="inferred from homology"/>
<dbReference type="GO" id="GO:0005886">
    <property type="term" value="C:plasma membrane"/>
    <property type="evidence" value="ECO:0007669"/>
    <property type="project" value="UniProtKB-SubCell"/>
</dbReference>
<evidence type="ECO:0000313" key="10">
    <source>
        <dbReference type="Proteomes" id="UP000291469"/>
    </source>
</evidence>
<evidence type="ECO:0000256" key="5">
    <source>
        <dbReference type="ARBA" id="ARBA00022692"/>
    </source>
</evidence>
<evidence type="ECO:0000256" key="1">
    <source>
        <dbReference type="ARBA" id="ARBA00004651"/>
    </source>
</evidence>
<name>A0A411YLB4_9ACTN</name>
<comment type="similarity">
    <text evidence="2">Belongs to the binding-protein-dependent transport system permease family. FecCD subfamily.</text>
</comment>
<keyword evidence="7 8" id="KW-0472">Membrane</keyword>
<dbReference type="GO" id="GO:0022857">
    <property type="term" value="F:transmembrane transporter activity"/>
    <property type="evidence" value="ECO:0007669"/>
    <property type="project" value="InterPro"/>
</dbReference>
<keyword evidence="5 8" id="KW-0812">Transmembrane</keyword>
<dbReference type="OrthoDB" id="9782305at2"/>
<evidence type="ECO:0000256" key="4">
    <source>
        <dbReference type="ARBA" id="ARBA00022475"/>
    </source>
</evidence>
<evidence type="ECO:0000313" key="9">
    <source>
        <dbReference type="EMBL" id="QBI21996.1"/>
    </source>
</evidence>
<dbReference type="GO" id="GO:0033214">
    <property type="term" value="P:siderophore-iron import into cell"/>
    <property type="evidence" value="ECO:0007669"/>
    <property type="project" value="TreeGrafter"/>
</dbReference>
<feature type="transmembrane region" description="Helical" evidence="8">
    <location>
        <begin position="128"/>
        <end position="149"/>
    </location>
</feature>
<protein>
    <submittedName>
        <fullName evidence="9">Iron ABC transporter permease</fullName>
    </submittedName>
</protein>
<dbReference type="Pfam" id="PF01032">
    <property type="entry name" value="FecCD"/>
    <property type="match status" value="1"/>
</dbReference>
<dbReference type="FunFam" id="1.10.3470.10:FF:000001">
    <property type="entry name" value="Vitamin B12 ABC transporter permease BtuC"/>
    <property type="match status" value="1"/>
</dbReference>
<accession>A0A411YLB4</accession>
<feature type="transmembrane region" description="Helical" evidence="8">
    <location>
        <begin position="321"/>
        <end position="339"/>
    </location>
</feature>
<dbReference type="EMBL" id="CP036402">
    <property type="protein sequence ID" value="QBI21996.1"/>
    <property type="molecule type" value="Genomic_DNA"/>
</dbReference>
<feature type="transmembrane region" description="Helical" evidence="8">
    <location>
        <begin position="104"/>
        <end position="122"/>
    </location>
</feature>
<feature type="transmembrane region" description="Helical" evidence="8">
    <location>
        <begin position="75"/>
        <end position="92"/>
    </location>
</feature>
<dbReference type="InterPro" id="IPR000522">
    <property type="entry name" value="ABC_transptr_permease_BtuC"/>
</dbReference>
<keyword evidence="4" id="KW-1003">Cell membrane</keyword>
<dbReference type="Gene3D" id="1.10.3470.10">
    <property type="entry name" value="ABC transporter involved in vitamin B12 uptake, BtuC"/>
    <property type="match status" value="1"/>
</dbReference>
<dbReference type="CDD" id="cd06550">
    <property type="entry name" value="TM_ABC_iron-siderophores_like"/>
    <property type="match status" value="1"/>
</dbReference>
<feature type="transmembrane region" description="Helical" evidence="8">
    <location>
        <begin position="252"/>
        <end position="281"/>
    </location>
</feature>
<reference evidence="9 10" key="1">
    <citation type="submission" date="2019-01" db="EMBL/GenBank/DDBJ databases">
        <title>Egibacter rhizosphaerae EGI 80759T.</title>
        <authorList>
            <person name="Chen D.-D."/>
            <person name="Tian Y."/>
            <person name="Jiao J.-Y."/>
            <person name="Zhang X.-T."/>
            <person name="Zhang Y.-G."/>
            <person name="Zhang Y."/>
            <person name="Xiao M."/>
            <person name="Shu W.-S."/>
            <person name="Li W.-J."/>
        </authorList>
    </citation>
    <scope>NUCLEOTIDE SEQUENCE [LARGE SCALE GENOMIC DNA]</scope>
    <source>
        <strain evidence="9 10">EGI 80759</strain>
    </source>
</reference>
<keyword evidence="10" id="KW-1185">Reference proteome</keyword>
<gene>
    <name evidence="9" type="ORF">ER308_10480</name>
</gene>
<keyword evidence="3" id="KW-0813">Transport</keyword>
<dbReference type="AlphaFoldDB" id="A0A411YLB4"/>
<organism evidence="9 10">
    <name type="scientific">Egibacter rhizosphaerae</name>
    <dbReference type="NCBI Taxonomy" id="1670831"/>
    <lineage>
        <taxon>Bacteria</taxon>
        <taxon>Bacillati</taxon>
        <taxon>Actinomycetota</taxon>
        <taxon>Nitriliruptoria</taxon>
        <taxon>Egibacterales</taxon>
        <taxon>Egibacteraceae</taxon>
        <taxon>Egibacter</taxon>
    </lineage>
</organism>
<evidence type="ECO:0000256" key="8">
    <source>
        <dbReference type="SAM" id="Phobius"/>
    </source>
</evidence>
<dbReference type="Proteomes" id="UP000291469">
    <property type="component" value="Chromosome"/>
</dbReference>
<evidence type="ECO:0000256" key="6">
    <source>
        <dbReference type="ARBA" id="ARBA00022989"/>
    </source>
</evidence>
<dbReference type="SUPFAM" id="SSF81345">
    <property type="entry name" value="ABC transporter involved in vitamin B12 uptake, BtuC"/>
    <property type="match status" value="1"/>
</dbReference>
<feature type="transmembrane region" description="Helical" evidence="8">
    <location>
        <begin position="161"/>
        <end position="183"/>
    </location>
</feature>
<dbReference type="InterPro" id="IPR037294">
    <property type="entry name" value="ABC_BtuC-like"/>
</dbReference>
<sequence length="346" mass="35692">MLGRLILPLGAILVVVSVLVAIALGQADLSVREVWTVASERLGLAWVQRPALGLHGVEVEPIRASLVWDLRLPRVLTAVLVGGGLACVGAVMQTLMRNPVADPYLLGISSGASLGAVSVIVVGLGGGLIAVSSGAFVGAIGSFVLVLAIGQHAGTLQPGRVILAGVAVGAFFAAVTSFLIIWVADPQATQEVQFWQSGSLAAARGPSVATASAVLVPVLVLFLASSRALNAFAFGPDAAATLGIQVERVRWLLLVACALLTGVLVAVSGTIGFVGLLVPHAMRFLVGSDHRRLLPASLLAGGLLLLWVDVLARTAFAPRELPVGIITALVGVPVFVWILRRQRARV</sequence>
<feature type="transmembrane region" description="Helical" evidence="8">
    <location>
        <begin position="203"/>
        <end position="222"/>
    </location>
</feature>
<evidence type="ECO:0000256" key="2">
    <source>
        <dbReference type="ARBA" id="ARBA00007935"/>
    </source>
</evidence>
<dbReference type="PANTHER" id="PTHR30472">
    <property type="entry name" value="FERRIC ENTEROBACTIN TRANSPORT SYSTEM PERMEASE PROTEIN"/>
    <property type="match status" value="1"/>
</dbReference>
<dbReference type="KEGG" id="erz:ER308_10480"/>